<organism evidence="3">
    <name type="scientific">Hydatigena taeniaeformis</name>
    <name type="common">Feline tapeworm</name>
    <name type="synonym">Taenia taeniaeformis</name>
    <dbReference type="NCBI Taxonomy" id="6205"/>
    <lineage>
        <taxon>Eukaryota</taxon>
        <taxon>Metazoa</taxon>
        <taxon>Spiralia</taxon>
        <taxon>Lophotrochozoa</taxon>
        <taxon>Platyhelminthes</taxon>
        <taxon>Cestoda</taxon>
        <taxon>Eucestoda</taxon>
        <taxon>Cyclophyllidea</taxon>
        <taxon>Taeniidae</taxon>
        <taxon>Hydatigera</taxon>
    </lineage>
</organism>
<evidence type="ECO:0000313" key="1">
    <source>
        <dbReference type="EMBL" id="VDM26212.1"/>
    </source>
</evidence>
<reference evidence="3" key="1">
    <citation type="submission" date="2017-02" db="UniProtKB">
        <authorList>
            <consortium name="WormBaseParasite"/>
        </authorList>
    </citation>
    <scope>IDENTIFICATION</scope>
</reference>
<evidence type="ECO:0000313" key="2">
    <source>
        <dbReference type="Proteomes" id="UP000274429"/>
    </source>
</evidence>
<dbReference type="WBParaSite" id="TTAC_0000509201-mRNA-1">
    <property type="protein sequence ID" value="TTAC_0000509201-mRNA-1"/>
    <property type="gene ID" value="TTAC_0000509201"/>
</dbReference>
<proteinExistence type="predicted"/>
<accession>A0A0R3WWF2</accession>
<keyword evidence="2" id="KW-1185">Reference proteome</keyword>
<gene>
    <name evidence="1" type="ORF">TTAC_LOCUS5078</name>
</gene>
<reference evidence="1 2" key="2">
    <citation type="submission" date="2018-11" db="EMBL/GenBank/DDBJ databases">
        <authorList>
            <consortium name="Pathogen Informatics"/>
        </authorList>
    </citation>
    <scope>NUCLEOTIDE SEQUENCE [LARGE SCALE GENOMIC DNA]</scope>
</reference>
<dbReference type="STRING" id="6205.A0A0R3WWF2"/>
<dbReference type="EMBL" id="UYWX01006174">
    <property type="protein sequence ID" value="VDM26212.1"/>
    <property type="molecule type" value="Genomic_DNA"/>
</dbReference>
<evidence type="ECO:0000313" key="3">
    <source>
        <dbReference type="WBParaSite" id="TTAC_0000509201-mRNA-1"/>
    </source>
</evidence>
<dbReference type="AlphaFoldDB" id="A0A0R3WWF2"/>
<sequence>MDEELEAIFTDEIDEEFKRNLSKLEQSGTTQTQDVFFSNRFDVVVPEDAEQKTNRCLACLKGSCISAILALHTKASLLKVKSRRKTGVNVLGIWATRNKEIKEDKETIIRTTVRDILIYAGFITVILISLAE</sequence>
<protein>
    <submittedName>
        <fullName evidence="3">Zf-RVT domain-containing protein</fullName>
    </submittedName>
</protein>
<dbReference type="Proteomes" id="UP000274429">
    <property type="component" value="Unassembled WGS sequence"/>
</dbReference>
<name>A0A0R3WWF2_HYDTA</name>